<feature type="transmembrane region" description="Helical" evidence="1">
    <location>
        <begin position="7"/>
        <end position="25"/>
    </location>
</feature>
<dbReference type="KEGG" id="grs:C7S20_01120"/>
<dbReference type="RefSeq" id="WP_107010761.1">
    <property type="nucleotide sequence ID" value="NZ_CP028136.1"/>
</dbReference>
<dbReference type="Proteomes" id="UP000241507">
    <property type="component" value="Chromosome"/>
</dbReference>
<evidence type="ECO:0000256" key="1">
    <source>
        <dbReference type="SAM" id="Phobius"/>
    </source>
</evidence>
<sequence>MSSANAYYYLVSFFIVAALSVFFYLRNGLDWEVYVFLTAAVVYLVIFFIKLLKAKNSDSQ</sequence>
<keyword evidence="3" id="KW-1185">Reference proteome</keyword>
<proteinExistence type="predicted"/>
<organism evidence="2 3">
    <name type="scientific">Christiangramia fulva</name>
    <dbReference type="NCBI Taxonomy" id="2126553"/>
    <lineage>
        <taxon>Bacteria</taxon>
        <taxon>Pseudomonadati</taxon>
        <taxon>Bacteroidota</taxon>
        <taxon>Flavobacteriia</taxon>
        <taxon>Flavobacteriales</taxon>
        <taxon>Flavobacteriaceae</taxon>
        <taxon>Christiangramia</taxon>
    </lineage>
</organism>
<reference evidence="3" key="1">
    <citation type="submission" date="2018-03" db="EMBL/GenBank/DDBJ databases">
        <title>Gramella fulva sp. nov., isolated from a dry surface of tidal flat.</title>
        <authorList>
            <person name="Hwang S.H."/>
            <person name="Hwang W.M."/>
            <person name="Kang K."/>
            <person name="Ahn T.-Y."/>
        </authorList>
    </citation>
    <scope>NUCLEOTIDE SEQUENCE [LARGE SCALE GENOMIC DNA]</scope>
    <source>
        <strain evidence="3">SH35</strain>
    </source>
</reference>
<keyword evidence="1" id="KW-0812">Transmembrane</keyword>
<evidence type="ECO:0000313" key="3">
    <source>
        <dbReference type="Proteomes" id="UP000241507"/>
    </source>
</evidence>
<dbReference type="EMBL" id="CP028136">
    <property type="protein sequence ID" value="AVR43976.1"/>
    <property type="molecule type" value="Genomic_DNA"/>
</dbReference>
<dbReference type="AlphaFoldDB" id="A0A2R3Z148"/>
<accession>A0A2R3Z148</accession>
<evidence type="ECO:0000313" key="2">
    <source>
        <dbReference type="EMBL" id="AVR43976.1"/>
    </source>
</evidence>
<feature type="transmembrane region" description="Helical" evidence="1">
    <location>
        <begin position="31"/>
        <end position="52"/>
    </location>
</feature>
<name>A0A2R3Z148_9FLAO</name>
<gene>
    <name evidence="2" type="ORF">C7S20_01120</name>
</gene>
<keyword evidence="1" id="KW-1133">Transmembrane helix</keyword>
<keyword evidence="1" id="KW-0472">Membrane</keyword>
<protein>
    <submittedName>
        <fullName evidence="2">Uncharacterized protein</fullName>
    </submittedName>
</protein>